<dbReference type="InterPro" id="IPR050127">
    <property type="entry name" value="Serine_Proteases_S1"/>
</dbReference>
<dbReference type="EMBL" id="CAKOFQ010006674">
    <property type="protein sequence ID" value="CAH1957806.1"/>
    <property type="molecule type" value="Genomic_DNA"/>
</dbReference>
<evidence type="ECO:0000256" key="2">
    <source>
        <dbReference type="ARBA" id="ARBA00022525"/>
    </source>
</evidence>
<name>A0A9P0NVC1_ACAOB</name>
<evidence type="ECO:0000256" key="7">
    <source>
        <dbReference type="ARBA" id="ARBA00024195"/>
    </source>
</evidence>
<keyword evidence="10" id="KW-1185">Reference proteome</keyword>
<evidence type="ECO:0000256" key="6">
    <source>
        <dbReference type="ARBA" id="ARBA00023157"/>
    </source>
</evidence>
<evidence type="ECO:0000313" key="9">
    <source>
        <dbReference type="EMBL" id="CAH1957806.1"/>
    </source>
</evidence>
<evidence type="ECO:0000256" key="3">
    <source>
        <dbReference type="ARBA" id="ARBA00022670"/>
    </source>
</evidence>
<dbReference type="Pfam" id="PF00089">
    <property type="entry name" value="Trypsin"/>
    <property type="match status" value="1"/>
</dbReference>
<evidence type="ECO:0000256" key="4">
    <source>
        <dbReference type="ARBA" id="ARBA00022801"/>
    </source>
</evidence>
<evidence type="ECO:0000259" key="8">
    <source>
        <dbReference type="PROSITE" id="PS50240"/>
    </source>
</evidence>
<evidence type="ECO:0000313" key="10">
    <source>
        <dbReference type="Proteomes" id="UP001152888"/>
    </source>
</evidence>
<dbReference type="Proteomes" id="UP001152888">
    <property type="component" value="Unassembled WGS sequence"/>
</dbReference>
<protein>
    <recommendedName>
        <fullName evidence="8">Peptidase S1 domain-containing protein</fullName>
    </recommendedName>
</protein>
<gene>
    <name evidence="9" type="ORF">ACAOBT_LOCUS2307</name>
</gene>
<dbReference type="InterPro" id="IPR001254">
    <property type="entry name" value="Trypsin_dom"/>
</dbReference>
<dbReference type="InterPro" id="IPR043504">
    <property type="entry name" value="Peptidase_S1_PA_chymotrypsin"/>
</dbReference>
<dbReference type="PROSITE" id="PS50240">
    <property type="entry name" value="TRYPSIN_DOM"/>
    <property type="match status" value="1"/>
</dbReference>
<keyword evidence="5" id="KW-0720">Serine protease</keyword>
<dbReference type="PROSITE" id="PS00135">
    <property type="entry name" value="TRYPSIN_SER"/>
    <property type="match status" value="1"/>
</dbReference>
<organism evidence="9 10">
    <name type="scientific">Acanthoscelides obtectus</name>
    <name type="common">Bean weevil</name>
    <name type="synonym">Bruchus obtectus</name>
    <dbReference type="NCBI Taxonomy" id="200917"/>
    <lineage>
        <taxon>Eukaryota</taxon>
        <taxon>Metazoa</taxon>
        <taxon>Ecdysozoa</taxon>
        <taxon>Arthropoda</taxon>
        <taxon>Hexapoda</taxon>
        <taxon>Insecta</taxon>
        <taxon>Pterygota</taxon>
        <taxon>Neoptera</taxon>
        <taxon>Endopterygota</taxon>
        <taxon>Coleoptera</taxon>
        <taxon>Polyphaga</taxon>
        <taxon>Cucujiformia</taxon>
        <taxon>Chrysomeloidea</taxon>
        <taxon>Chrysomelidae</taxon>
        <taxon>Bruchinae</taxon>
        <taxon>Bruchini</taxon>
        <taxon>Acanthoscelides</taxon>
    </lineage>
</organism>
<comment type="subcellular location">
    <subcellularLocation>
        <location evidence="1">Secreted</location>
    </subcellularLocation>
</comment>
<keyword evidence="3" id="KW-0645">Protease</keyword>
<keyword evidence="4" id="KW-0378">Hydrolase</keyword>
<dbReference type="OrthoDB" id="546450at2759"/>
<accession>A0A9P0NVC1</accession>
<dbReference type="GO" id="GO:0006508">
    <property type="term" value="P:proteolysis"/>
    <property type="evidence" value="ECO:0007669"/>
    <property type="project" value="UniProtKB-KW"/>
</dbReference>
<dbReference type="AlphaFoldDB" id="A0A9P0NVC1"/>
<comment type="similarity">
    <text evidence="7">Belongs to the peptidase S1 family. CLIP subfamily.</text>
</comment>
<dbReference type="PANTHER" id="PTHR24264">
    <property type="entry name" value="TRYPSIN-RELATED"/>
    <property type="match status" value="1"/>
</dbReference>
<proteinExistence type="inferred from homology"/>
<keyword evidence="2" id="KW-0964">Secreted</keyword>
<evidence type="ECO:0000256" key="5">
    <source>
        <dbReference type="ARBA" id="ARBA00022825"/>
    </source>
</evidence>
<dbReference type="FunFam" id="2.40.10.10:FF:000002">
    <property type="entry name" value="Transmembrane protease serine"/>
    <property type="match status" value="1"/>
</dbReference>
<dbReference type="CDD" id="cd00190">
    <property type="entry name" value="Tryp_SPc"/>
    <property type="match status" value="1"/>
</dbReference>
<comment type="caution">
    <text evidence="9">The sequence shown here is derived from an EMBL/GenBank/DDBJ whole genome shotgun (WGS) entry which is preliminary data.</text>
</comment>
<dbReference type="InterPro" id="IPR009003">
    <property type="entry name" value="Peptidase_S1_PA"/>
</dbReference>
<dbReference type="PANTHER" id="PTHR24264:SF65">
    <property type="entry name" value="SRCR DOMAIN-CONTAINING PROTEIN"/>
    <property type="match status" value="1"/>
</dbReference>
<sequence length="95" mass="10470">MSNKDCRNTNYSSKMISDNMLCAGYPDTGKKDSCQGDSGGPLVTKKRNSSRYEVIGIVSWGNGCARPGYPGVYTRVTQYLDWIKQHAADGCFCED</sequence>
<dbReference type="GO" id="GO:0004252">
    <property type="term" value="F:serine-type endopeptidase activity"/>
    <property type="evidence" value="ECO:0007669"/>
    <property type="project" value="InterPro"/>
</dbReference>
<feature type="domain" description="Peptidase S1" evidence="8">
    <location>
        <begin position="1"/>
        <end position="88"/>
    </location>
</feature>
<dbReference type="Gene3D" id="2.40.10.10">
    <property type="entry name" value="Trypsin-like serine proteases"/>
    <property type="match status" value="1"/>
</dbReference>
<evidence type="ECO:0000256" key="1">
    <source>
        <dbReference type="ARBA" id="ARBA00004613"/>
    </source>
</evidence>
<dbReference type="GO" id="GO:0005615">
    <property type="term" value="C:extracellular space"/>
    <property type="evidence" value="ECO:0007669"/>
    <property type="project" value="TreeGrafter"/>
</dbReference>
<reference evidence="9" key="1">
    <citation type="submission" date="2022-03" db="EMBL/GenBank/DDBJ databases">
        <authorList>
            <person name="Sayadi A."/>
        </authorList>
    </citation>
    <scope>NUCLEOTIDE SEQUENCE</scope>
</reference>
<dbReference type="SUPFAM" id="SSF50494">
    <property type="entry name" value="Trypsin-like serine proteases"/>
    <property type="match status" value="1"/>
</dbReference>
<dbReference type="InterPro" id="IPR033116">
    <property type="entry name" value="TRYPSIN_SER"/>
</dbReference>
<keyword evidence="6" id="KW-1015">Disulfide bond</keyword>